<dbReference type="InterPro" id="IPR036977">
    <property type="entry name" value="DNA_primase_Znf_CHC2"/>
</dbReference>
<evidence type="ECO:0000256" key="6">
    <source>
        <dbReference type="ARBA" id="ARBA00023163"/>
    </source>
</evidence>
<feature type="domain" description="DNA primase/helicase Gp4 N-terminal Bacteriophage T7-like" evidence="7">
    <location>
        <begin position="37"/>
        <end position="74"/>
    </location>
</feature>
<organism evidence="8 9">
    <name type="scientific">Acidovorax delafieldii 2AN</name>
    <dbReference type="NCBI Taxonomy" id="573060"/>
    <lineage>
        <taxon>Bacteria</taxon>
        <taxon>Pseudomonadati</taxon>
        <taxon>Pseudomonadota</taxon>
        <taxon>Betaproteobacteria</taxon>
        <taxon>Burkholderiales</taxon>
        <taxon>Comamonadaceae</taxon>
        <taxon>Acidovorax</taxon>
    </lineage>
</organism>
<keyword evidence="3" id="KW-0808">Transferase</keyword>
<evidence type="ECO:0000256" key="3">
    <source>
        <dbReference type="ARBA" id="ARBA00022679"/>
    </source>
</evidence>
<name>C5T012_ACIDE</name>
<dbReference type="GO" id="GO:0016779">
    <property type="term" value="F:nucleotidyltransferase activity"/>
    <property type="evidence" value="ECO:0007669"/>
    <property type="project" value="UniProtKB-KW"/>
</dbReference>
<dbReference type="OrthoDB" id="8967890at2"/>
<dbReference type="InterPro" id="IPR055570">
    <property type="entry name" value="DUF7146"/>
</dbReference>
<keyword evidence="5" id="KW-0235">DNA replication</keyword>
<sequence>MQNAEYAARVEAVKQRAHGRWTEVLGALGLDERMLKRKPMPCPLCKDGVDRFQYTDKYGEGNYHCRKCGPGGGFKLLQACKGMDFHAALCAVEKVLGMLPPAAPVDSAAPERMKKLVQRIWNEALPVTLGDEVDRYLRGRGLALTSYPPSLRFHPALGYYQKERAAKARKVAEYPAMLASVRDAQGAVTLHRTYLSAGRKLDAPDAKKVLCSGFSGAAVRLAEATDELAVCEGIETGIAVFLATGKPVWCALSAGNLEKLWVPDTVRSVCIYGDNDADGDYTGQASAYTVARRLKREEAQSGPRTVRVFLPRQAGSDWADVWRQRQEASLLRAA</sequence>
<dbReference type="Pfam" id="PF23639">
    <property type="entry name" value="DUF7146"/>
    <property type="match status" value="1"/>
</dbReference>
<keyword evidence="2" id="KW-0639">Primosome</keyword>
<evidence type="ECO:0000313" key="8">
    <source>
        <dbReference type="EMBL" id="EER62120.1"/>
    </source>
</evidence>
<dbReference type="GO" id="GO:0003677">
    <property type="term" value="F:DNA binding"/>
    <property type="evidence" value="ECO:0007669"/>
    <property type="project" value="InterPro"/>
</dbReference>
<evidence type="ECO:0000256" key="4">
    <source>
        <dbReference type="ARBA" id="ARBA00022695"/>
    </source>
</evidence>
<dbReference type="Pfam" id="PF13362">
    <property type="entry name" value="Toprim_3"/>
    <property type="match status" value="1"/>
</dbReference>
<evidence type="ECO:0000256" key="2">
    <source>
        <dbReference type="ARBA" id="ARBA00022515"/>
    </source>
</evidence>
<proteinExistence type="predicted"/>
<dbReference type="PATRIC" id="fig|573060.9.peg.4912"/>
<dbReference type="InterPro" id="IPR013237">
    <property type="entry name" value="Phage_T7_Gp4_N"/>
</dbReference>
<comment type="caution">
    <text evidence="8">The sequence shown here is derived from an EMBL/GenBank/DDBJ whole genome shotgun (WGS) entry which is preliminary data.</text>
</comment>
<keyword evidence="9" id="KW-1185">Reference proteome</keyword>
<keyword evidence="4" id="KW-0548">Nucleotidyltransferase</keyword>
<gene>
    <name evidence="8" type="ORF">AcdelDRAFT_0242</name>
</gene>
<dbReference type="RefSeq" id="WP_005792886.1">
    <property type="nucleotide sequence ID" value="NZ_ACQT01000003.1"/>
</dbReference>
<dbReference type="SMART" id="SM00778">
    <property type="entry name" value="Prim_Zn_Ribbon"/>
    <property type="match status" value="1"/>
</dbReference>
<keyword evidence="1" id="KW-0240">DNA-directed RNA polymerase</keyword>
<dbReference type="GO" id="GO:0004386">
    <property type="term" value="F:helicase activity"/>
    <property type="evidence" value="ECO:0007669"/>
    <property type="project" value="InterPro"/>
</dbReference>
<dbReference type="InterPro" id="IPR006171">
    <property type="entry name" value="TOPRIM_dom"/>
</dbReference>
<evidence type="ECO:0000256" key="1">
    <source>
        <dbReference type="ARBA" id="ARBA00022478"/>
    </source>
</evidence>
<dbReference type="Gene3D" id="3.90.580.10">
    <property type="entry name" value="Zinc finger, CHC2-type domain"/>
    <property type="match status" value="1"/>
</dbReference>
<dbReference type="GO" id="GO:0000428">
    <property type="term" value="C:DNA-directed RNA polymerase complex"/>
    <property type="evidence" value="ECO:0007669"/>
    <property type="project" value="UniProtKB-KW"/>
</dbReference>
<protein>
    <submittedName>
        <fullName evidence="8">p4 alpha zinc-binding domain protein</fullName>
    </submittedName>
</protein>
<evidence type="ECO:0000313" key="9">
    <source>
        <dbReference type="Proteomes" id="UP000003856"/>
    </source>
</evidence>
<keyword evidence="6" id="KW-0804">Transcription</keyword>
<dbReference type="Pfam" id="PF08273">
    <property type="entry name" value="Zn_Ribbon_Prim"/>
    <property type="match status" value="1"/>
</dbReference>
<dbReference type="GO" id="GO:0006269">
    <property type="term" value="P:DNA replication, synthesis of primer"/>
    <property type="evidence" value="ECO:0007669"/>
    <property type="project" value="UniProtKB-KW"/>
</dbReference>
<dbReference type="Proteomes" id="UP000003856">
    <property type="component" value="Unassembled WGS sequence"/>
</dbReference>
<evidence type="ECO:0000259" key="7">
    <source>
        <dbReference type="SMART" id="SM00778"/>
    </source>
</evidence>
<dbReference type="AlphaFoldDB" id="C5T012"/>
<dbReference type="EMBL" id="ACQT01000003">
    <property type="protein sequence ID" value="EER62120.1"/>
    <property type="molecule type" value="Genomic_DNA"/>
</dbReference>
<dbReference type="GO" id="GO:1990077">
    <property type="term" value="C:primosome complex"/>
    <property type="evidence" value="ECO:0007669"/>
    <property type="project" value="UniProtKB-KW"/>
</dbReference>
<dbReference type="SUPFAM" id="SSF57783">
    <property type="entry name" value="Zinc beta-ribbon"/>
    <property type="match status" value="1"/>
</dbReference>
<reference evidence="8 9" key="1">
    <citation type="submission" date="2009-05" db="EMBL/GenBank/DDBJ databases">
        <title>The draft genome of Acidovorax delafieldii 2AN.</title>
        <authorList>
            <consortium name="US DOE Joint Genome Institute (JGI-PGF)"/>
            <person name="Lucas S."/>
            <person name="Copeland A."/>
            <person name="Lapidus A."/>
            <person name="Glavina del Rio T."/>
            <person name="Tice H."/>
            <person name="Bruce D."/>
            <person name="Goodwin L."/>
            <person name="Pitluck S."/>
            <person name="Larimer F."/>
            <person name="Land M.L."/>
            <person name="Hauser L."/>
            <person name="Shelobolina E.S."/>
            <person name="Picardal F."/>
            <person name="Roden E."/>
            <person name="Emerson D."/>
        </authorList>
    </citation>
    <scope>NUCLEOTIDE SEQUENCE [LARGE SCALE GENOMIC DNA]</scope>
    <source>
        <strain evidence="8 9">2AN</strain>
    </source>
</reference>
<evidence type="ECO:0000256" key="5">
    <source>
        <dbReference type="ARBA" id="ARBA00022705"/>
    </source>
</evidence>
<dbReference type="GO" id="GO:0008270">
    <property type="term" value="F:zinc ion binding"/>
    <property type="evidence" value="ECO:0007669"/>
    <property type="project" value="InterPro"/>
</dbReference>
<accession>C5T012</accession>